<dbReference type="SMART" id="SM00257">
    <property type="entry name" value="LysM"/>
    <property type="match status" value="1"/>
</dbReference>
<dbReference type="PANTHER" id="PTHR21666:SF270">
    <property type="entry name" value="MUREIN HYDROLASE ACTIVATOR ENVC"/>
    <property type="match status" value="1"/>
</dbReference>
<keyword evidence="1" id="KW-0472">Membrane</keyword>
<dbReference type="Pfam" id="PF01551">
    <property type="entry name" value="Peptidase_M23"/>
    <property type="match status" value="1"/>
</dbReference>
<dbReference type="EMBL" id="RHHT01000031">
    <property type="protein sequence ID" value="RNB77363.1"/>
    <property type="molecule type" value="Genomic_DNA"/>
</dbReference>
<dbReference type="CDD" id="cd00118">
    <property type="entry name" value="LysM"/>
    <property type="match status" value="1"/>
</dbReference>
<dbReference type="CDD" id="cd12797">
    <property type="entry name" value="M23_peptidase"/>
    <property type="match status" value="1"/>
</dbReference>
<feature type="domain" description="LysM" evidence="2">
    <location>
        <begin position="169"/>
        <end position="212"/>
    </location>
</feature>
<dbReference type="Gene3D" id="3.30.457.10">
    <property type="entry name" value="Copper amine oxidase-like, N-terminal domain"/>
    <property type="match status" value="1"/>
</dbReference>
<dbReference type="PANTHER" id="PTHR21666">
    <property type="entry name" value="PEPTIDASE-RELATED"/>
    <property type="match status" value="1"/>
</dbReference>
<dbReference type="InterPro" id="IPR050570">
    <property type="entry name" value="Cell_wall_metabolism_enzyme"/>
</dbReference>
<dbReference type="SUPFAM" id="SSF55383">
    <property type="entry name" value="Copper amine oxidase, domain N"/>
    <property type="match status" value="1"/>
</dbReference>
<proteinExistence type="predicted"/>
<dbReference type="Pfam" id="PF01476">
    <property type="entry name" value="LysM"/>
    <property type="match status" value="1"/>
</dbReference>
<dbReference type="Proteomes" id="UP000281915">
    <property type="component" value="Unassembled WGS sequence"/>
</dbReference>
<keyword evidence="1" id="KW-1133">Transmembrane helix</keyword>
<dbReference type="RefSeq" id="WP_122914130.1">
    <property type="nucleotide sequence ID" value="NZ_RHHT01000031.1"/>
</dbReference>
<dbReference type="InterPro" id="IPR018392">
    <property type="entry name" value="LysM"/>
</dbReference>
<dbReference type="Pfam" id="PF07833">
    <property type="entry name" value="Cu_amine_oxidN1"/>
    <property type="match status" value="1"/>
</dbReference>
<name>A0A3M8CNZ0_9BACL</name>
<sequence length="392" mass="43590">MNRCIHTDSIRLWSGILGVFVLLAGLWVQSADAREKPGPEISLIIDGIGMETDVQPLQKNGRMLVPVRAIAEKTGAKVGYDAQKRQVEISNEHKKIVVPIDRSSAYVNGKQVWLDVPATIVNRRTLIPVRFVSEALGYDVKWDDDSRIAVIWTTKAKATRADRVQQAANPYVVQAGDSLYQIAKRYQVSMETVKKNNHLYSDELLAGQILYLTDQAQKAEFNPTGFLGDQKLLRDHFVFPFAAQSIYTPFVRSFGSDREWTESGNGSVRSHEGIDIMAPSGTPVYAVSSGTINRIGWNTYGGWRINITDAGGAYKMYYAHLHAYAPGLKEGSHVKAGQLIGFVGATGYGQPGTTGVFSPHLHFGLYLARNNEAIDPYPYLRFWERHKVNVLS</sequence>
<comment type="caution">
    <text evidence="3">The sequence shown here is derived from an EMBL/GenBank/DDBJ whole genome shotgun (WGS) entry which is preliminary data.</text>
</comment>
<dbReference type="InterPro" id="IPR036779">
    <property type="entry name" value="LysM_dom_sf"/>
</dbReference>
<dbReference type="InterPro" id="IPR012854">
    <property type="entry name" value="Cu_amine_oxidase-like_N"/>
</dbReference>
<dbReference type="Gene3D" id="2.70.70.10">
    <property type="entry name" value="Glucose Permease (Domain IIA)"/>
    <property type="match status" value="1"/>
</dbReference>
<dbReference type="SUPFAM" id="SSF51261">
    <property type="entry name" value="Duplicated hybrid motif"/>
    <property type="match status" value="1"/>
</dbReference>
<dbReference type="SUPFAM" id="SSF54106">
    <property type="entry name" value="LysM domain"/>
    <property type="match status" value="1"/>
</dbReference>
<evidence type="ECO:0000313" key="4">
    <source>
        <dbReference type="Proteomes" id="UP000281915"/>
    </source>
</evidence>
<evidence type="ECO:0000259" key="2">
    <source>
        <dbReference type="PROSITE" id="PS51782"/>
    </source>
</evidence>
<protein>
    <submittedName>
        <fullName evidence="3">LysM peptidoglycan-binding domain-containing protein</fullName>
    </submittedName>
</protein>
<evidence type="ECO:0000256" key="1">
    <source>
        <dbReference type="SAM" id="Phobius"/>
    </source>
</evidence>
<organism evidence="3 4">
    <name type="scientific">Brevibacillus panacihumi</name>
    <dbReference type="NCBI Taxonomy" id="497735"/>
    <lineage>
        <taxon>Bacteria</taxon>
        <taxon>Bacillati</taxon>
        <taxon>Bacillota</taxon>
        <taxon>Bacilli</taxon>
        <taxon>Bacillales</taxon>
        <taxon>Paenibacillaceae</taxon>
        <taxon>Brevibacillus</taxon>
    </lineage>
</organism>
<dbReference type="InterPro" id="IPR036582">
    <property type="entry name" value="Mao_N_sf"/>
</dbReference>
<accession>A0A3M8CNZ0</accession>
<evidence type="ECO:0000313" key="3">
    <source>
        <dbReference type="EMBL" id="RNB77363.1"/>
    </source>
</evidence>
<dbReference type="InterPro" id="IPR016047">
    <property type="entry name" value="M23ase_b-sheet_dom"/>
</dbReference>
<dbReference type="Gene3D" id="3.10.350.10">
    <property type="entry name" value="LysM domain"/>
    <property type="match status" value="1"/>
</dbReference>
<dbReference type="InterPro" id="IPR011055">
    <property type="entry name" value="Dup_hybrid_motif"/>
</dbReference>
<reference evidence="3 4" key="1">
    <citation type="submission" date="2018-10" db="EMBL/GenBank/DDBJ databases">
        <title>Phylogenomics of Brevibacillus.</title>
        <authorList>
            <person name="Dunlap C."/>
        </authorList>
    </citation>
    <scope>NUCLEOTIDE SEQUENCE [LARGE SCALE GENOMIC DNA]</scope>
    <source>
        <strain evidence="3 4">JCM 15085</strain>
    </source>
</reference>
<keyword evidence="1" id="KW-0812">Transmembrane</keyword>
<dbReference type="PROSITE" id="PS51782">
    <property type="entry name" value="LYSM"/>
    <property type="match status" value="1"/>
</dbReference>
<feature type="transmembrane region" description="Helical" evidence="1">
    <location>
        <begin position="12"/>
        <end position="28"/>
    </location>
</feature>
<gene>
    <name evidence="3" type="ORF">EDM58_15415</name>
</gene>
<dbReference type="AlphaFoldDB" id="A0A3M8CNZ0"/>
<dbReference type="GO" id="GO:0004222">
    <property type="term" value="F:metalloendopeptidase activity"/>
    <property type="evidence" value="ECO:0007669"/>
    <property type="project" value="TreeGrafter"/>
</dbReference>